<dbReference type="GO" id="GO:0008270">
    <property type="term" value="F:zinc ion binding"/>
    <property type="evidence" value="ECO:0007669"/>
    <property type="project" value="InterPro"/>
</dbReference>
<evidence type="ECO:0000313" key="3">
    <source>
        <dbReference type="EMBL" id="NYE46640.1"/>
    </source>
</evidence>
<dbReference type="GO" id="GO:0004519">
    <property type="term" value="F:endonuclease activity"/>
    <property type="evidence" value="ECO:0007669"/>
    <property type="project" value="InterPro"/>
</dbReference>
<evidence type="ECO:0000256" key="1">
    <source>
        <dbReference type="SAM" id="MobiDB-lite"/>
    </source>
</evidence>
<proteinExistence type="predicted"/>
<dbReference type="Pfam" id="PF01844">
    <property type="entry name" value="HNH"/>
    <property type="match status" value="1"/>
</dbReference>
<keyword evidence="4" id="KW-1185">Reference proteome</keyword>
<evidence type="ECO:0000313" key="4">
    <source>
        <dbReference type="Proteomes" id="UP000589036"/>
    </source>
</evidence>
<organism evidence="3 4">
    <name type="scientific">Spinactinospora alkalitolerans</name>
    <dbReference type="NCBI Taxonomy" id="687207"/>
    <lineage>
        <taxon>Bacteria</taxon>
        <taxon>Bacillati</taxon>
        <taxon>Actinomycetota</taxon>
        <taxon>Actinomycetes</taxon>
        <taxon>Streptosporangiales</taxon>
        <taxon>Nocardiopsidaceae</taxon>
        <taxon>Spinactinospora</taxon>
    </lineage>
</organism>
<dbReference type="EMBL" id="JACCCC010000001">
    <property type="protein sequence ID" value="NYE46640.1"/>
    <property type="molecule type" value="Genomic_DNA"/>
</dbReference>
<feature type="compositionally biased region" description="Basic residues" evidence="1">
    <location>
        <begin position="413"/>
        <end position="425"/>
    </location>
</feature>
<gene>
    <name evidence="3" type="ORF">HDA32_001760</name>
</gene>
<dbReference type="Gene3D" id="1.10.30.50">
    <property type="match status" value="1"/>
</dbReference>
<dbReference type="CDD" id="cd00085">
    <property type="entry name" value="HNHc"/>
    <property type="match status" value="1"/>
</dbReference>
<dbReference type="InterPro" id="IPR002711">
    <property type="entry name" value="HNH"/>
</dbReference>
<dbReference type="RefSeq" id="WP_179642713.1">
    <property type="nucleotide sequence ID" value="NZ_BAAAYY010000033.1"/>
</dbReference>
<feature type="region of interest" description="Disordered" evidence="1">
    <location>
        <begin position="398"/>
        <end position="443"/>
    </location>
</feature>
<evidence type="ECO:0000259" key="2">
    <source>
        <dbReference type="Pfam" id="PF01844"/>
    </source>
</evidence>
<dbReference type="Proteomes" id="UP000589036">
    <property type="component" value="Unassembled WGS sequence"/>
</dbReference>
<feature type="compositionally biased region" description="Basic and acidic residues" evidence="1">
    <location>
        <begin position="398"/>
        <end position="412"/>
    </location>
</feature>
<reference evidence="3 4" key="1">
    <citation type="submission" date="2020-07" db="EMBL/GenBank/DDBJ databases">
        <title>Sequencing the genomes of 1000 actinobacteria strains.</title>
        <authorList>
            <person name="Klenk H.-P."/>
        </authorList>
    </citation>
    <scope>NUCLEOTIDE SEQUENCE [LARGE SCALE GENOMIC DNA]</scope>
    <source>
        <strain evidence="3 4">CXB654</strain>
    </source>
</reference>
<dbReference type="AlphaFoldDB" id="A0A852TXQ9"/>
<sequence>MFESRRSSAAPSHLGRARELLCAAAAEVAAYAEAEILPGAVEDVGAEIAETVADLERVKFAVCAALGSFERAEGLAGSGYKRLVDWVTHTCVMPRAEAYSYARIAQRPAALGESEEAYRGAEISLGQLERISEWSAKAAEERNRTAWPDEDVFVRRAEAVLLGLACQESTTCEDLRVAGRKLRYQLNPATHEREYRQRYDFRGATFARTRDNGFHFEAWGDEVSADALQAALEAFGSPPQPADERRPRQRLFDQLIDMADFALKNSDRLPLSGGERAQVRLVVSLETLQGAQGALPVQSDYGTVYPVSATRALAKDCLLRRIVTDPLTGRPLDVGRAERIFPLRSRIALTTTHSTCQWEDGCDRPARWCQIDHHQAWYEGGATDIDNGRPLCRRHNLEKEHRRAAGARERHPTTRRRRHRTRPARAVHPPGDPPDPPAPTHSA</sequence>
<dbReference type="InterPro" id="IPR003615">
    <property type="entry name" value="HNH_nuc"/>
</dbReference>
<name>A0A852TXQ9_9ACTN</name>
<protein>
    <recommendedName>
        <fullName evidence="2">HNH domain-containing protein</fullName>
    </recommendedName>
</protein>
<feature type="compositionally biased region" description="Pro residues" evidence="1">
    <location>
        <begin position="430"/>
        <end position="443"/>
    </location>
</feature>
<accession>A0A852TXQ9</accession>
<comment type="caution">
    <text evidence="3">The sequence shown here is derived from an EMBL/GenBank/DDBJ whole genome shotgun (WGS) entry which is preliminary data.</text>
</comment>
<dbReference type="GO" id="GO:0003676">
    <property type="term" value="F:nucleic acid binding"/>
    <property type="evidence" value="ECO:0007669"/>
    <property type="project" value="InterPro"/>
</dbReference>
<feature type="domain" description="HNH" evidence="2">
    <location>
        <begin position="361"/>
        <end position="401"/>
    </location>
</feature>